<keyword evidence="7" id="KW-1185">Reference proteome</keyword>
<keyword evidence="2 4" id="KW-1133">Transmembrane helix</keyword>
<dbReference type="Proteomes" id="UP001209257">
    <property type="component" value="Unassembled WGS sequence"/>
</dbReference>
<dbReference type="SUPFAM" id="SSF103473">
    <property type="entry name" value="MFS general substrate transporter"/>
    <property type="match status" value="1"/>
</dbReference>
<evidence type="ECO:0000256" key="2">
    <source>
        <dbReference type="ARBA" id="ARBA00022989"/>
    </source>
</evidence>
<feature type="transmembrane region" description="Helical" evidence="4">
    <location>
        <begin position="283"/>
        <end position="300"/>
    </location>
</feature>
<evidence type="ECO:0000313" key="6">
    <source>
        <dbReference type="EMBL" id="MCU7553410.1"/>
    </source>
</evidence>
<dbReference type="RefSeq" id="WP_262992109.1">
    <property type="nucleotide sequence ID" value="NZ_JAOTJC010000004.1"/>
</dbReference>
<feature type="transmembrane region" description="Helical" evidence="4">
    <location>
        <begin position="208"/>
        <end position="230"/>
    </location>
</feature>
<dbReference type="PANTHER" id="PTHR23546:SF1">
    <property type="entry name" value="MEMBRANE PROTEIN"/>
    <property type="match status" value="1"/>
</dbReference>
<evidence type="ECO:0000256" key="4">
    <source>
        <dbReference type="SAM" id="Phobius"/>
    </source>
</evidence>
<dbReference type="EMBL" id="JAOTJC010000004">
    <property type="protein sequence ID" value="MCU7553410.1"/>
    <property type="molecule type" value="Genomic_DNA"/>
</dbReference>
<feature type="transmembrane region" description="Helical" evidence="4">
    <location>
        <begin position="250"/>
        <end position="271"/>
    </location>
</feature>
<dbReference type="InterPro" id="IPR011701">
    <property type="entry name" value="MFS"/>
</dbReference>
<feature type="transmembrane region" description="Helical" evidence="4">
    <location>
        <begin position="37"/>
        <end position="56"/>
    </location>
</feature>
<feature type="transmembrane region" description="Helical" evidence="4">
    <location>
        <begin position="370"/>
        <end position="388"/>
    </location>
</feature>
<reference evidence="7" key="1">
    <citation type="submission" date="2023-07" db="EMBL/GenBank/DDBJ databases">
        <title>Study on multiphase classification of strain Alteromonas salexigens isolated from the Yellow Sea.</title>
        <authorList>
            <person name="Sun L."/>
        </authorList>
    </citation>
    <scope>NUCLEOTIDE SEQUENCE [LARGE SCALE GENOMIC DNA]</scope>
    <source>
        <strain evidence="7">ASW11-19</strain>
    </source>
</reference>
<feature type="transmembrane region" description="Helical" evidence="4">
    <location>
        <begin position="341"/>
        <end position="364"/>
    </location>
</feature>
<dbReference type="Gene3D" id="1.20.1250.20">
    <property type="entry name" value="MFS general substrate transporter like domains"/>
    <property type="match status" value="1"/>
</dbReference>
<accession>A0ABT2VK69</accession>
<dbReference type="InterPro" id="IPR020846">
    <property type="entry name" value="MFS_dom"/>
</dbReference>
<feature type="domain" description="Major facilitator superfamily (MFS) profile" evidence="5">
    <location>
        <begin position="2"/>
        <end position="394"/>
    </location>
</feature>
<keyword evidence="1 4" id="KW-0812">Transmembrane</keyword>
<evidence type="ECO:0000313" key="7">
    <source>
        <dbReference type="Proteomes" id="UP001209257"/>
    </source>
</evidence>
<feature type="transmembrane region" description="Helical" evidence="4">
    <location>
        <begin position="306"/>
        <end position="329"/>
    </location>
</feature>
<dbReference type="InterPro" id="IPR036259">
    <property type="entry name" value="MFS_trans_sf"/>
</dbReference>
<sequence>MPFKILFFALLATAIGQSVVLTTLPSLGRETGLSEFQVSVIMSSSACIFALGTTVWSRVAKRRGHRRLLMLGLTGYTLGTLLFAVVWTLGLNGYFAGTALFLALLLSRSLQSSVMSATPPSAVGYTIAISPASERVKSISKVTSANNLGQILGPTFAGALVGFGLLTPLYAVLLLTVIALTLVYKKLPASPPSPATSDRDRHHQVRNASLRPLTALLIALCASVFCAMAMLQQTLGFFLIDIYQASTVEAAQGVGLAMMLSAISSLGIQLAVVQRTHVAPEKLIQIAMPLLCSAYLLMYFHQSLWALYAAMVIMGLAMGMAYPSIAAAATSRCHPDRQATVTGMITATPAMGYIVGPPVAALFYGVDERYPFMVAAAMVLLFTLLASLKLQAFRSA</sequence>
<gene>
    <name evidence="6" type="ORF">OCL06_02220</name>
</gene>
<dbReference type="PROSITE" id="PS50850">
    <property type="entry name" value="MFS"/>
    <property type="match status" value="1"/>
</dbReference>
<keyword evidence="3 4" id="KW-0472">Membrane</keyword>
<evidence type="ECO:0000256" key="1">
    <source>
        <dbReference type="ARBA" id="ARBA00022692"/>
    </source>
</evidence>
<comment type="caution">
    <text evidence="6">The sequence shown here is derived from an EMBL/GenBank/DDBJ whole genome shotgun (WGS) entry which is preliminary data.</text>
</comment>
<evidence type="ECO:0000259" key="5">
    <source>
        <dbReference type="PROSITE" id="PS50850"/>
    </source>
</evidence>
<proteinExistence type="predicted"/>
<name>A0ABT2VK69_9ALTE</name>
<dbReference type="PANTHER" id="PTHR23546">
    <property type="entry name" value="TRANSPORT PROTEIN"/>
    <property type="match status" value="1"/>
</dbReference>
<feature type="transmembrane region" description="Helical" evidence="4">
    <location>
        <begin position="68"/>
        <end position="87"/>
    </location>
</feature>
<dbReference type="Pfam" id="PF07690">
    <property type="entry name" value="MFS_1"/>
    <property type="match status" value="1"/>
</dbReference>
<protein>
    <submittedName>
        <fullName evidence="6">MFS transporter</fullName>
    </submittedName>
</protein>
<evidence type="ECO:0000256" key="3">
    <source>
        <dbReference type="ARBA" id="ARBA00023136"/>
    </source>
</evidence>
<organism evidence="6 7">
    <name type="scientific">Alteromonas salexigens</name>
    <dbReference type="NCBI Taxonomy" id="2982530"/>
    <lineage>
        <taxon>Bacteria</taxon>
        <taxon>Pseudomonadati</taxon>
        <taxon>Pseudomonadota</taxon>
        <taxon>Gammaproteobacteria</taxon>
        <taxon>Alteromonadales</taxon>
        <taxon>Alteromonadaceae</taxon>
        <taxon>Alteromonas/Salinimonas group</taxon>
        <taxon>Alteromonas</taxon>
    </lineage>
</organism>